<evidence type="ECO:0000313" key="2">
    <source>
        <dbReference type="EMBL" id="EJT70859.1"/>
    </source>
</evidence>
<organism evidence="2">
    <name type="scientific">Gaeumannomyces tritici (strain R3-111a-1)</name>
    <name type="common">Wheat and barley take-all root rot fungus</name>
    <name type="synonym">Gaeumannomyces graminis var. tritici</name>
    <dbReference type="NCBI Taxonomy" id="644352"/>
    <lineage>
        <taxon>Eukaryota</taxon>
        <taxon>Fungi</taxon>
        <taxon>Dikarya</taxon>
        <taxon>Ascomycota</taxon>
        <taxon>Pezizomycotina</taxon>
        <taxon>Sordariomycetes</taxon>
        <taxon>Sordariomycetidae</taxon>
        <taxon>Magnaporthales</taxon>
        <taxon>Magnaporthaceae</taxon>
        <taxon>Gaeumannomyces</taxon>
    </lineage>
</organism>
<sequence length="492" mass="52958">MKYETFGAFLLAVAVPIMAAPTQPEPAVEDAVRAIVQQANVEARMVLPNPGAWPPRLGRPVRPITWSGPAKFQPLAAAVSRRDVSGSDDDLAAGEDDEAALLERRKFGRKTNAINAIANLAGQVLPFLGQRDLGGLAEAGGDGEAHLERRKFGRKTNAINAIANLAGQVLPFLGQRDLSGVEGAAGLEAREEPVLSEAEVRDTIASVFDQYEQANQKRDLDSLERRKFGRKTNAINAIANLAGQVLPFLGQRDLDGLAEAGGDGEAHLERRKFGRKTNAINAIANLAGQVLPWLGIGQRDLSGVEGAAGLEARDEPVLSEAEVRDTIASVFDQYEQQQQGGSPQKRDLDSLERRKFGSKTNAINAIANLAGQVLPWLGIGQRDLSGIQARDEPVLSEAEIRDTIASVVDQYEQQQTGGPEKRDLDSLERRKFGSKTNAINAIANLAGQVLPWLGIGQRDLSGIQARDEPVLSEAEIRDTIASVVDQYEAAQQ</sequence>
<dbReference type="OrthoDB" id="10487725at2759"/>
<dbReference type="GeneID" id="20352340"/>
<evidence type="ECO:0000313" key="4">
    <source>
        <dbReference type="Proteomes" id="UP000006039"/>
    </source>
</evidence>
<reference evidence="3" key="5">
    <citation type="submission" date="2018-04" db="UniProtKB">
        <authorList>
            <consortium name="EnsemblFungi"/>
        </authorList>
    </citation>
    <scope>IDENTIFICATION</scope>
    <source>
        <strain evidence="3">R3-111a-1</strain>
    </source>
</reference>
<dbReference type="AlphaFoldDB" id="J3PEF1"/>
<evidence type="ECO:0000313" key="3">
    <source>
        <dbReference type="EnsemblFungi" id="EJT70859"/>
    </source>
</evidence>
<feature type="chain" id="PRO_5015095244" evidence="1">
    <location>
        <begin position="20"/>
        <end position="492"/>
    </location>
</feature>
<evidence type="ECO:0000256" key="1">
    <source>
        <dbReference type="SAM" id="SignalP"/>
    </source>
</evidence>
<feature type="signal peptide" evidence="1">
    <location>
        <begin position="1"/>
        <end position="19"/>
    </location>
</feature>
<protein>
    <submittedName>
        <fullName evidence="2 3">Uncharacterized protein</fullName>
    </submittedName>
</protein>
<dbReference type="EnsemblFungi" id="EJT70859">
    <property type="protein sequence ID" value="EJT70859"/>
    <property type="gene ID" value="GGTG_11882"/>
</dbReference>
<dbReference type="HOGENOM" id="CLU_539752_0_0_1"/>
<dbReference type="Proteomes" id="UP000006039">
    <property type="component" value="Unassembled WGS sequence"/>
</dbReference>
<reference evidence="4" key="1">
    <citation type="submission" date="2010-07" db="EMBL/GenBank/DDBJ databases">
        <title>The genome sequence of Gaeumannomyces graminis var. tritici strain R3-111a-1.</title>
        <authorList>
            <consortium name="The Broad Institute Genome Sequencing Platform"/>
            <person name="Ma L.-J."/>
            <person name="Dead R."/>
            <person name="Young S."/>
            <person name="Zeng Q."/>
            <person name="Koehrsen M."/>
            <person name="Alvarado L."/>
            <person name="Berlin A."/>
            <person name="Chapman S.B."/>
            <person name="Chen Z."/>
            <person name="Freedman E."/>
            <person name="Gellesch M."/>
            <person name="Goldberg J."/>
            <person name="Griggs A."/>
            <person name="Gujja S."/>
            <person name="Heilman E.R."/>
            <person name="Heiman D."/>
            <person name="Hepburn T."/>
            <person name="Howarth C."/>
            <person name="Jen D."/>
            <person name="Larson L."/>
            <person name="Mehta T."/>
            <person name="Neiman D."/>
            <person name="Pearson M."/>
            <person name="Roberts A."/>
            <person name="Saif S."/>
            <person name="Shea T."/>
            <person name="Shenoy N."/>
            <person name="Sisk P."/>
            <person name="Stolte C."/>
            <person name="Sykes S."/>
            <person name="Walk T."/>
            <person name="White J."/>
            <person name="Yandava C."/>
            <person name="Haas B."/>
            <person name="Nusbaum C."/>
            <person name="Birren B."/>
        </authorList>
    </citation>
    <scope>NUCLEOTIDE SEQUENCE [LARGE SCALE GENOMIC DNA]</scope>
    <source>
        <strain evidence="4">R3-111a-1</strain>
    </source>
</reference>
<proteinExistence type="predicted"/>
<reference evidence="2" key="2">
    <citation type="submission" date="2010-07" db="EMBL/GenBank/DDBJ databases">
        <authorList>
            <consortium name="The Broad Institute Genome Sequencing Platform"/>
            <consortium name="Broad Institute Genome Sequencing Center for Infectious Disease"/>
            <person name="Ma L.-J."/>
            <person name="Dead R."/>
            <person name="Young S."/>
            <person name="Zeng Q."/>
            <person name="Koehrsen M."/>
            <person name="Alvarado L."/>
            <person name="Berlin A."/>
            <person name="Chapman S.B."/>
            <person name="Chen Z."/>
            <person name="Freedman E."/>
            <person name="Gellesch M."/>
            <person name="Goldberg J."/>
            <person name="Griggs A."/>
            <person name="Gujja S."/>
            <person name="Heilman E.R."/>
            <person name="Heiman D."/>
            <person name="Hepburn T."/>
            <person name="Howarth C."/>
            <person name="Jen D."/>
            <person name="Larson L."/>
            <person name="Mehta T."/>
            <person name="Neiman D."/>
            <person name="Pearson M."/>
            <person name="Roberts A."/>
            <person name="Saif S."/>
            <person name="Shea T."/>
            <person name="Shenoy N."/>
            <person name="Sisk P."/>
            <person name="Stolte C."/>
            <person name="Sykes S."/>
            <person name="Walk T."/>
            <person name="White J."/>
            <person name="Yandava C."/>
            <person name="Haas B."/>
            <person name="Nusbaum C."/>
            <person name="Birren B."/>
        </authorList>
    </citation>
    <scope>NUCLEOTIDE SEQUENCE</scope>
    <source>
        <strain evidence="2">R3-111a-1</strain>
    </source>
</reference>
<dbReference type="eggNOG" id="ENOG502RMYZ">
    <property type="taxonomic scope" value="Eukaryota"/>
</dbReference>
<reference evidence="3" key="4">
    <citation type="journal article" date="2015" name="G3 (Bethesda)">
        <title>Genome sequences of three phytopathogenic species of the Magnaporthaceae family of fungi.</title>
        <authorList>
            <person name="Okagaki L.H."/>
            <person name="Nunes C.C."/>
            <person name="Sailsbery J."/>
            <person name="Clay B."/>
            <person name="Brown D."/>
            <person name="John T."/>
            <person name="Oh Y."/>
            <person name="Young N."/>
            <person name="Fitzgerald M."/>
            <person name="Haas B.J."/>
            <person name="Zeng Q."/>
            <person name="Young S."/>
            <person name="Adiconis X."/>
            <person name="Fan L."/>
            <person name="Levin J.Z."/>
            <person name="Mitchell T.K."/>
            <person name="Okubara P.A."/>
            <person name="Farman M.L."/>
            <person name="Kohn L.M."/>
            <person name="Birren B."/>
            <person name="Ma L.-J."/>
            <person name="Dean R.A."/>
        </authorList>
    </citation>
    <scope>NUCLEOTIDE SEQUENCE</scope>
    <source>
        <strain evidence="3">R3-111a-1</strain>
    </source>
</reference>
<gene>
    <name evidence="3" type="primary">20352340</name>
    <name evidence="2" type="ORF">GGTG_11882</name>
</gene>
<accession>J3PEF1</accession>
<dbReference type="VEuPathDB" id="FungiDB:GGTG_11882"/>
<keyword evidence="1" id="KW-0732">Signal</keyword>
<dbReference type="EMBL" id="GL385401">
    <property type="protein sequence ID" value="EJT70859.1"/>
    <property type="molecule type" value="Genomic_DNA"/>
</dbReference>
<reference evidence="2" key="3">
    <citation type="submission" date="2010-09" db="EMBL/GenBank/DDBJ databases">
        <title>Annotation of Gaeumannomyces graminis var. tritici R3-111a-1.</title>
        <authorList>
            <consortium name="The Broad Institute Genome Sequencing Platform"/>
            <person name="Ma L.-J."/>
            <person name="Dead R."/>
            <person name="Young S.K."/>
            <person name="Zeng Q."/>
            <person name="Gargeya S."/>
            <person name="Fitzgerald M."/>
            <person name="Haas B."/>
            <person name="Abouelleil A."/>
            <person name="Alvarado L."/>
            <person name="Arachchi H.M."/>
            <person name="Berlin A."/>
            <person name="Brown A."/>
            <person name="Chapman S.B."/>
            <person name="Chen Z."/>
            <person name="Dunbar C."/>
            <person name="Freedman E."/>
            <person name="Gearin G."/>
            <person name="Gellesch M."/>
            <person name="Goldberg J."/>
            <person name="Griggs A."/>
            <person name="Gujja S."/>
            <person name="Heiman D."/>
            <person name="Howarth C."/>
            <person name="Larson L."/>
            <person name="Lui A."/>
            <person name="MacDonald P.J.P."/>
            <person name="Mehta T."/>
            <person name="Montmayeur A."/>
            <person name="Murphy C."/>
            <person name="Neiman D."/>
            <person name="Pearson M."/>
            <person name="Priest M."/>
            <person name="Roberts A."/>
            <person name="Saif S."/>
            <person name="Shea T."/>
            <person name="Shenoy N."/>
            <person name="Sisk P."/>
            <person name="Stolte C."/>
            <person name="Sykes S."/>
            <person name="Yandava C."/>
            <person name="Wortman J."/>
            <person name="Nusbaum C."/>
            <person name="Birren B."/>
        </authorList>
    </citation>
    <scope>NUCLEOTIDE SEQUENCE</scope>
    <source>
        <strain evidence="2">R3-111a-1</strain>
    </source>
</reference>
<keyword evidence="4" id="KW-1185">Reference proteome</keyword>
<dbReference type="RefSeq" id="XP_009228037.1">
    <property type="nucleotide sequence ID" value="XM_009229773.1"/>
</dbReference>
<name>J3PEF1_GAET3</name>